<accession>A0A512H8Z4</accession>
<evidence type="ECO:0000259" key="14">
    <source>
        <dbReference type="Pfam" id="PF01728"/>
    </source>
</evidence>
<feature type="binding site" evidence="11">
    <location>
        <position position="135"/>
    </location>
    <ligand>
        <name>S-adenosyl-L-methionine</name>
        <dbReference type="ChEBI" id="CHEBI:59789"/>
    </ligand>
</feature>
<feature type="compositionally biased region" description="Basic and acidic residues" evidence="13">
    <location>
        <begin position="243"/>
        <end position="252"/>
    </location>
</feature>
<keyword evidence="1 11" id="KW-0698">rRNA processing</keyword>
<evidence type="ECO:0000256" key="6">
    <source>
        <dbReference type="ARBA" id="ARBA00038861"/>
    </source>
</evidence>
<name>A0A512H8Z4_9PROT</name>
<sequence length="252" mass="27322">MPSPKPPSRRGGGTSSRSGSHATDARDLTVRVRTARGRTTSSTQWLQRQLNDPYVQEARRRGLRSRAAFKLMELDDRYHLLRPGLRVVDLGAAPGGWTQVVVERTRLQSGGGGRVVGIDILPWDEIPGACCLVHDFMADDAPALLTGTLGGPADLVLSDMAAPTTGHRKTDHLRVMALAETAWDFAESILAPGGAFCCKVFQGGTEGELLARMKRLCTQVRHAKPAASRPESPEVYVIAQGFRGRDDTDPSR</sequence>
<dbReference type="Proteomes" id="UP000321567">
    <property type="component" value="Unassembled WGS sequence"/>
</dbReference>
<evidence type="ECO:0000256" key="7">
    <source>
        <dbReference type="ARBA" id="ARBA00041129"/>
    </source>
</evidence>
<dbReference type="InterPro" id="IPR029063">
    <property type="entry name" value="SAM-dependent_MTases_sf"/>
</dbReference>
<feature type="binding site" evidence="11">
    <location>
        <position position="97"/>
    </location>
    <ligand>
        <name>S-adenosyl-L-methionine</name>
        <dbReference type="ChEBI" id="CHEBI:59789"/>
    </ligand>
</feature>
<evidence type="ECO:0000256" key="11">
    <source>
        <dbReference type="HAMAP-Rule" id="MF_01547"/>
    </source>
</evidence>
<dbReference type="InterPro" id="IPR015507">
    <property type="entry name" value="rRNA-MeTfrase_E"/>
</dbReference>
<dbReference type="Gene3D" id="3.40.50.150">
    <property type="entry name" value="Vaccinia Virus protein VP39"/>
    <property type="match status" value="1"/>
</dbReference>
<keyword evidence="2 11" id="KW-0489">Methyltransferase</keyword>
<dbReference type="AlphaFoldDB" id="A0A512H8Z4"/>
<dbReference type="PIRSF" id="PIRSF005461">
    <property type="entry name" value="23S_rRNA_mtase"/>
    <property type="match status" value="1"/>
</dbReference>
<keyword evidence="3 11" id="KW-0808">Transferase</keyword>
<proteinExistence type="inferred from homology"/>
<evidence type="ECO:0000256" key="13">
    <source>
        <dbReference type="SAM" id="MobiDB-lite"/>
    </source>
</evidence>
<reference evidence="15 16" key="1">
    <citation type="submission" date="2019-07" db="EMBL/GenBank/DDBJ databases">
        <title>Whole genome shotgun sequence of Rhodospirillum oryzae NBRC 107573.</title>
        <authorList>
            <person name="Hosoyama A."/>
            <person name="Uohara A."/>
            <person name="Ohji S."/>
            <person name="Ichikawa N."/>
        </authorList>
    </citation>
    <scope>NUCLEOTIDE SEQUENCE [LARGE SCALE GENOMIC DNA]</scope>
    <source>
        <strain evidence="15 16">NBRC 107573</strain>
    </source>
</reference>
<feature type="binding site" evidence="11">
    <location>
        <position position="95"/>
    </location>
    <ligand>
        <name>S-adenosyl-L-methionine</name>
        <dbReference type="ChEBI" id="CHEBI:59789"/>
    </ligand>
</feature>
<dbReference type="InterPro" id="IPR050082">
    <property type="entry name" value="RNA_methyltr_RlmE"/>
</dbReference>
<evidence type="ECO:0000256" key="2">
    <source>
        <dbReference type="ARBA" id="ARBA00022603"/>
    </source>
</evidence>
<feature type="active site" description="Proton acceptor" evidence="11 12">
    <location>
        <position position="199"/>
    </location>
</feature>
<evidence type="ECO:0000256" key="5">
    <source>
        <dbReference type="ARBA" id="ARBA00037569"/>
    </source>
</evidence>
<dbReference type="GO" id="GO:0008650">
    <property type="term" value="F:rRNA (uridine-2'-O-)-methyltransferase activity"/>
    <property type="evidence" value="ECO:0007669"/>
    <property type="project" value="UniProtKB-UniRule"/>
</dbReference>
<evidence type="ECO:0000256" key="9">
    <source>
        <dbReference type="ARBA" id="ARBA00042745"/>
    </source>
</evidence>
<feature type="region of interest" description="Disordered" evidence="13">
    <location>
        <begin position="228"/>
        <end position="252"/>
    </location>
</feature>
<evidence type="ECO:0000256" key="3">
    <source>
        <dbReference type="ARBA" id="ARBA00022679"/>
    </source>
</evidence>
<dbReference type="SUPFAM" id="SSF53335">
    <property type="entry name" value="S-adenosyl-L-methionine-dependent methyltransferases"/>
    <property type="match status" value="1"/>
</dbReference>
<evidence type="ECO:0000256" key="1">
    <source>
        <dbReference type="ARBA" id="ARBA00022552"/>
    </source>
</evidence>
<dbReference type="EMBL" id="BJZO01000053">
    <property type="protein sequence ID" value="GEO81929.1"/>
    <property type="molecule type" value="Genomic_DNA"/>
</dbReference>
<dbReference type="InterPro" id="IPR002877">
    <property type="entry name" value="RNA_MeTrfase_FtsJ_dom"/>
</dbReference>
<comment type="function">
    <text evidence="5 11">Specifically methylates the uridine in position 2552 of 23S rRNA at the 2'-O position of the ribose in the fully assembled 50S ribosomal subunit.</text>
</comment>
<dbReference type="RefSeq" id="WP_147163946.1">
    <property type="nucleotide sequence ID" value="NZ_BJZO01000053.1"/>
</dbReference>
<evidence type="ECO:0000256" key="12">
    <source>
        <dbReference type="PIRSR" id="PIRSR005461-1"/>
    </source>
</evidence>
<comment type="catalytic activity">
    <reaction evidence="10 11">
        <text>uridine(2552) in 23S rRNA + S-adenosyl-L-methionine = 2'-O-methyluridine(2552) in 23S rRNA + S-adenosyl-L-homocysteine + H(+)</text>
        <dbReference type="Rhea" id="RHEA:42720"/>
        <dbReference type="Rhea" id="RHEA-COMP:10202"/>
        <dbReference type="Rhea" id="RHEA-COMP:10203"/>
        <dbReference type="ChEBI" id="CHEBI:15378"/>
        <dbReference type="ChEBI" id="CHEBI:57856"/>
        <dbReference type="ChEBI" id="CHEBI:59789"/>
        <dbReference type="ChEBI" id="CHEBI:65315"/>
        <dbReference type="ChEBI" id="CHEBI:74478"/>
        <dbReference type="EC" id="2.1.1.166"/>
    </reaction>
</comment>
<evidence type="ECO:0000313" key="15">
    <source>
        <dbReference type="EMBL" id="GEO81929.1"/>
    </source>
</evidence>
<dbReference type="GO" id="GO:0005737">
    <property type="term" value="C:cytoplasm"/>
    <property type="evidence" value="ECO:0007669"/>
    <property type="project" value="UniProtKB-SubCell"/>
</dbReference>
<evidence type="ECO:0000256" key="10">
    <source>
        <dbReference type="ARBA" id="ARBA00048970"/>
    </source>
</evidence>
<protein>
    <recommendedName>
        <fullName evidence="7 11">Ribosomal RNA large subunit methyltransferase E</fullName>
        <ecNumber evidence="6 11">2.1.1.166</ecNumber>
    </recommendedName>
    <alternativeName>
        <fullName evidence="9 11">23S rRNA Um2552 methyltransferase</fullName>
    </alternativeName>
    <alternativeName>
        <fullName evidence="8 11">rRNA (uridine-2'-O-)-methyltransferase</fullName>
    </alternativeName>
</protein>
<dbReference type="PANTHER" id="PTHR10920">
    <property type="entry name" value="RIBOSOMAL RNA METHYLTRANSFERASE"/>
    <property type="match status" value="1"/>
</dbReference>
<evidence type="ECO:0000313" key="16">
    <source>
        <dbReference type="Proteomes" id="UP000321567"/>
    </source>
</evidence>
<evidence type="ECO:0000256" key="4">
    <source>
        <dbReference type="ARBA" id="ARBA00022691"/>
    </source>
</evidence>
<dbReference type="OrthoDB" id="9790080at2"/>
<comment type="caution">
    <text evidence="15">The sequence shown here is derived from an EMBL/GenBank/DDBJ whole genome shotgun (WGS) entry which is preliminary data.</text>
</comment>
<feature type="binding site" evidence="11">
    <location>
        <position position="119"/>
    </location>
    <ligand>
        <name>S-adenosyl-L-methionine</name>
        <dbReference type="ChEBI" id="CHEBI:59789"/>
    </ligand>
</feature>
<comment type="similarity">
    <text evidence="11">Belongs to the class I-like SAM-binding methyltransferase superfamily. RNA methyltransferase RlmE family.</text>
</comment>
<dbReference type="HAMAP" id="MF_01547">
    <property type="entry name" value="RNA_methyltr_E"/>
    <property type="match status" value="1"/>
</dbReference>
<organism evidence="15 16">
    <name type="scientific">Pararhodospirillum oryzae</name>
    <dbReference type="NCBI Taxonomy" id="478448"/>
    <lineage>
        <taxon>Bacteria</taxon>
        <taxon>Pseudomonadati</taxon>
        <taxon>Pseudomonadota</taxon>
        <taxon>Alphaproteobacteria</taxon>
        <taxon>Rhodospirillales</taxon>
        <taxon>Rhodospirillaceae</taxon>
        <taxon>Pararhodospirillum</taxon>
    </lineage>
</organism>
<gene>
    <name evidence="11 15" type="primary">rlmE</name>
    <name evidence="11" type="synonym">ftsJ</name>
    <name evidence="11" type="synonym">rrmJ</name>
    <name evidence="15" type="ORF">ROR02_20600</name>
</gene>
<keyword evidence="16" id="KW-1185">Reference proteome</keyword>
<keyword evidence="4 11" id="KW-0949">S-adenosyl-L-methionine</keyword>
<evidence type="ECO:0000256" key="8">
    <source>
        <dbReference type="ARBA" id="ARBA00041995"/>
    </source>
</evidence>
<feature type="region of interest" description="Disordered" evidence="13">
    <location>
        <begin position="1"/>
        <end position="26"/>
    </location>
</feature>
<comment type="subcellular location">
    <subcellularLocation>
        <location evidence="11">Cytoplasm</location>
    </subcellularLocation>
</comment>
<dbReference type="EC" id="2.1.1.166" evidence="6 11"/>
<feature type="binding site" evidence="11">
    <location>
        <position position="159"/>
    </location>
    <ligand>
        <name>S-adenosyl-L-methionine</name>
        <dbReference type="ChEBI" id="CHEBI:59789"/>
    </ligand>
</feature>
<dbReference type="Pfam" id="PF01728">
    <property type="entry name" value="FtsJ"/>
    <property type="match status" value="1"/>
</dbReference>
<keyword evidence="11" id="KW-0963">Cytoplasm</keyword>
<dbReference type="PANTHER" id="PTHR10920:SF18">
    <property type="entry name" value="RRNA METHYLTRANSFERASE 2, MITOCHONDRIAL"/>
    <property type="match status" value="1"/>
</dbReference>
<feature type="domain" description="Ribosomal RNA methyltransferase FtsJ" evidence="14">
    <location>
        <begin position="64"/>
        <end position="242"/>
    </location>
</feature>